<feature type="region of interest" description="Disordered" evidence="5">
    <location>
        <begin position="56"/>
        <end position="118"/>
    </location>
</feature>
<name>A0A226N4R8_CALSU</name>
<keyword evidence="4" id="KW-0175">Coiled coil</keyword>
<dbReference type="OrthoDB" id="5864420at2759"/>
<keyword evidence="3" id="KW-0333">Golgi apparatus</keyword>
<evidence type="ECO:0000313" key="6">
    <source>
        <dbReference type="EMBL" id="OXB62507.1"/>
    </source>
</evidence>
<dbReference type="PANTHER" id="PTHR14899:SF0">
    <property type="entry name" value="G KINASE-ANCHORING PROTEIN 1"/>
    <property type="match status" value="1"/>
</dbReference>
<dbReference type="InterPro" id="IPR026109">
    <property type="entry name" value="GKAP1"/>
</dbReference>
<sequence>MLFPKFLNACLYYVEVGKLFTERSQPSRISDIAMAYAIFSSIPTTASRFALLQLESDTESEPENGKSGQTARKSQTSEGRSSAIERSREKRRRQKEQKQTEASELTSEMSEADLQKAPLLSKLEYEEHKKTSMNDGEFFHKLEDDVHRILEREKRREQLIDCNEVDNCKSHEQNQALKDKAEIVRQVEELQTTKNELTLQ</sequence>
<keyword evidence="7" id="KW-1185">Reference proteome</keyword>
<organism evidence="6 7">
    <name type="scientific">Callipepla squamata</name>
    <name type="common">Scaled quail</name>
    <dbReference type="NCBI Taxonomy" id="9009"/>
    <lineage>
        <taxon>Eukaryota</taxon>
        <taxon>Metazoa</taxon>
        <taxon>Chordata</taxon>
        <taxon>Craniata</taxon>
        <taxon>Vertebrata</taxon>
        <taxon>Euteleostomi</taxon>
        <taxon>Archelosauria</taxon>
        <taxon>Archosauria</taxon>
        <taxon>Dinosauria</taxon>
        <taxon>Saurischia</taxon>
        <taxon>Theropoda</taxon>
        <taxon>Coelurosauria</taxon>
        <taxon>Aves</taxon>
        <taxon>Neognathae</taxon>
        <taxon>Galloanserae</taxon>
        <taxon>Galliformes</taxon>
        <taxon>Odontophoridae</taxon>
        <taxon>Callipepla</taxon>
    </lineage>
</organism>
<feature type="compositionally biased region" description="Polar residues" evidence="5">
    <location>
        <begin position="66"/>
        <end position="79"/>
    </location>
</feature>
<comment type="subcellular location">
    <subcellularLocation>
        <location evidence="1">Golgi apparatus</location>
    </subcellularLocation>
</comment>
<accession>A0A226N4R8</accession>
<evidence type="ECO:0000256" key="1">
    <source>
        <dbReference type="ARBA" id="ARBA00004555"/>
    </source>
</evidence>
<evidence type="ECO:0000256" key="2">
    <source>
        <dbReference type="ARBA" id="ARBA00006662"/>
    </source>
</evidence>
<evidence type="ECO:0000313" key="7">
    <source>
        <dbReference type="Proteomes" id="UP000198323"/>
    </source>
</evidence>
<reference evidence="6 7" key="1">
    <citation type="submission" date="2016-07" db="EMBL/GenBank/DDBJ databases">
        <title>Disparate Historic Effective Population Sizes Predicted by Modern Levels of Genome Diversity for the Scaled Quail (Callipepla squamata) and the Northern Bobwhite (Colinus virginianus): Inferences from First and Second Generation Draft Genome Assemblies for Sympatric New World Quail.</title>
        <authorList>
            <person name="Oldeschulte D.L."/>
            <person name="Halley Y.A."/>
            <person name="Bhattarai E.K."/>
            <person name="Brashear W.A."/>
            <person name="Hill J."/>
            <person name="Metz R.P."/>
            <person name="Johnson C.D."/>
            <person name="Rollins D."/>
            <person name="Peterson M.J."/>
            <person name="Bickhart D.M."/>
            <person name="Decker J.E."/>
            <person name="Seabury C.M."/>
        </authorList>
    </citation>
    <scope>NUCLEOTIDE SEQUENCE [LARGE SCALE GENOMIC DNA]</scope>
    <source>
        <strain evidence="6 7">Texas</strain>
        <tissue evidence="6">Leg muscle</tissue>
    </source>
</reference>
<gene>
    <name evidence="6" type="ORF">ASZ78_008145</name>
</gene>
<dbReference type="AlphaFoldDB" id="A0A226N4R8"/>
<comment type="caution">
    <text evidence="6">The sequence shown here is derived from an EMBL/GenBank/DDBJ whole genome shotgun (WGS) entry which is preliminary data.</text>
</comment>
<evidence type="ECO:0000256" key="5">
    <source>
        <dbReference type="SAM" id="MobiDB-lite"/>
    </source>
</evidence>
<protein>
    <submittedName>
        <fullName evidence="6">Uncharacterized protein</fullName>
    </submittedName>
</protein>
<comment type="similarity">
    <text evidence="2">Belongs to the GKAP1 family.</text>
</comment>
<evidence type="ECO:0000256" key="4">
    <source>
        <dbReference type="ARBA" id="ARBA00023054"/>
    </source>
</evidence>
<dbReference type="Proteomes" id="UP000198323">
    <property type="component" value="Unassembled WGS sequence"/>
</dbReference>
<dbReference type="EMBL" id="MCFN01000212">
    <property type="protein sequence ID" value="OXB62507.1"/>
    <property type="molecule type" value="Genomic_DNA"/>
</dbReference>
<evidence type="ECO:0000256" key="3">
    <source>
        <dbReference type="ARBA" id="ARBA00023034"/>
    </source>
</evidence>
<dbReference type="PRINTS" id="PR02083">
    <property type="entry name" value="GKINASEAP1"/>
</dbReference>
<proteinExistence type="inferred from homology"/>
<dbReference type="GO" id="GO:0005794">
    <property type="term" value="C:Golgi apparatus"/>
    <property type="evidence" value="ECO:0007669"/>
    <property type="project" value="UniProtKB-SubCell"/>
</dbReference>
<feature type="non-terminal residue" evidence="6">
    <location>
        <position position="200"/>
    </location>
</feature>
<dbReference type="GO" id="GO:0007165">
    <property type="term" value="P:signal transduction"/>
    <property type="evidence" value="ECO:0007669"/>
    <property type="project" value="InterPro"/>
</dbReference>
<dbReference type="PANTHER" id="PTHR14899">
    <property type="entry name" value="G KINASE ANCHORING PROTEIN 1"/>
    <property type="match status" value="1"/>
</dbReference>